<accession>A0A2P2L2D9</accession>
<dbReference type="EMBL" id="GGEC01031658">
    <property type="protein sequence ID" value="MBX12142.1"/>
    <property type="molecule type" value="Transcribed_RNA"/>
</dbReference>
<protein>
    <submittedName>
        <fullName evidence="1">Uncharacterized protein</fullName>
    </submittedName>
</protein>
<dbReference type="AlphaFoldDB" id="A0A2P2L2D9"/>
<proteinExistence type="predicted"/>
<name>A0A2P2L2D9_RHIMU</name>
<sequence>MWGFNVIGSNEGLMCAALIPELKNLGLGFSRFCRYSSQLLKIQVLGVFDSFFFLF</sequence>
<evidence type="ECO:0000313" key="1">
    <source>
        <dbReference type="EMBL" id="MBX12142.1"/>
    </source>
</evidence>
<reference evidence="1" key="1">
    <citation type="submission" date="2018-02" db="EMBL/GenBank/DDBJ databases">
        <title>Rhizophora mucronata_Transcriptome.</title>
        <authorList>
            <person name="Meera S.P."/>
            <person name="Sreeshan A."/>
            <person name="Augustine A."/>
        </authorList>
    </citation>
    <scope>NUCLEOTIDE SEQUENCE</scope>
    <source>
        <tissue evidence="1">Leaf</tissue>
    </source>
</reference>
<organism evidence="1">
    <name type="scientific">Rhizophora mucronata</name>
    <name type="common">Asiatic mangrove</name>
    <dbReference type="NCBI Taxonomy" id="61149"/>
    <lineage>
        <taxon>Eukaryota</taxon>
        <taxon>Viridiplantae</taxon>
        <taxon>Streptophyta</taxon>
        <taxon>Embryophyta</taxon>
        <taxon>Tracheophyta</taxon>
        <taxon>Spermatophyta</taxon>
        <taxon>Magnoliopsida</taxon>
        <taxon>eudicotyledons</taxon>
        <taxon>Gunneridae</taxon>
        <taxon>Pentapetalae</taxon>
        <taxon>rosids</taxon>
        <taxon>fabids</taxon>
        <taxon>Malpighiales</taxon>
        <taxon>Rhizophoraceae</taxon>
        <taxon>Rhizophora</taxon>
    </lineage>
</organism>